<name>A0A2S0KPI7_9FIRM</name>
<dbReference type="InterPro" id="IPR025442">
    <property type="entry name" value="DUF4185"/>
</dbReference>
<dbReference type="KEGG" id="fsa:C5Q98_06880"/>
<feature type="region of interest" description="Disordered" evidence="1">
    <location>
        <begin position="44"/>
        <end position="86"/>
    </location>
</feature>
<feature type="domain" description="DUF4185" evidence="2">
    <location>
        <begin position="127"/>
        <end position="437"/>
    </location>
</feature>
<dbReference type="EMBL" id="CP027226">
    <property type="protein sequence ID" value="AVM42950.1"/>
    <property type="molecule type" value="Genomic_DNA"/>
</dbReference>
<organism evidence="3 4">
    <name type="scientific">Fastidiosipila sanguinis</name>
    <dbReference type="NCBI Taxonomy" id="236753"/>
    <lineage>
        <taxon>Bacteria</taxon>
        <taxon>Bacillati</taxon>
        <taxon>Bacillota</taxon>
        <taxon>Clostridia</taxon>
        <taxon>Eubacteriales</taxon>
        <taxon>Oscillospiraceae</taxon>
        <taxon>Fastidiosipila</taxon>
    </lineage>
</organism>
<dbReference type="AlphaFoldDB" id="A0A2S0KPI7"/>
<evidence type="ECO:0000313" key="3">
    <source>
        <dbReference type="EMBL" id="AVM42950.1"/>
    </source>
</evidence>
<accession>A0A2S0KPI7</accession>
<dbReference type="Proteomes" id="UP000237947">
    <property type="component" value="Chromosome"/>
</dbReference>
<reference evidence="4" key="1">
    <citation type="submission" date="2018-02" db="EMBL/GenBank/DDBJ databases">
        <authorList>
            <person name="Holder M.E."/>
            <person name="Ajami N.J."/>
            <person name="Petrosino J.F."/>
        </authorList>
    </citation>
    <scope>NUCLEOTIDE SEQUENCE [LARGE SCALE GENOMIC DNA]</scope>
    <source>
        <strain evidence="4">CCUG 47711</strain>
    </source>
</reference>
<keyword evidence="4" id="KW-1185">Reference proteome</keyword>
<evidence type="ECO:0000256" key="1">
    <source>
        <dbReference type="SAM" id="MobiDB-lite"/>
    </source>
</evidence>
<proteinExistence type="predicted"/>
<gene>
    <name evidence="3" type="ORF">C5Q98_06880</name>
</gene>
<sequence>MGSIPHLFHSFFDPGKETSMKAYRRLGAIAVSLAILLTACQEGSSTENSSSSISNKESEMTSVENTSKETEATKESDKEEVEETKNPYEMIIPEAKIWSTEDLSDENFNLKGVEKVETIGLITGDGSPNMTRTRFRVGGTDLGIPVIHNDKLYLWFGDTFWGDSQGHPMAGGLWRSNVLAISDDKDFSDGLEISDMIGNKSGSTKVAMELLSSKKRPGNENTVIPTGSVSIDGKLYVYFMSVKEWGKPGHWTINYGGLAVSEDDGESFKKLDNVSLDPDKFGQVAAIIKDDYVYGVGIGGGRYGNAYLMRVKQDQIENTEAYEYLSGKNNGEPEFSANVENAIPIIEDTVGEPSIMWNEYLQEYVITYLQEPAHGIIMRSAKELWGDYSSDLLIAHSDDFTALYGGFVHEVMTEEDGKVFYYIMSMWDPVYNSILMKVTLK</sequence>
<protein>
    <recommendedName>
        <fullName evidence="2">DUF4185 domain-containing protein</fullName>
    </recommendedName>
</protein>
<dbReference type="Pfam" id="PF13810">
    <property type="entry name" value="DUF4185"/>
    <property type="match status" value="1"/>
</dbReference>
<evidence type="ECO:0000313" key="4">
    <source>
        <dbReference type="Proteomes" id="UP000237947"/>
    </source>
</evidence>
<feature type="compositionally biased region" description="Low complexity" evidence="1">
    <location>
        <begin position="44"/>
        <end position="55"/>
    </location>
</feature>
<feature type="compositionally biased region" description="Basic and acidic residues" evidence="1">
    <location>
        <begin position="66"/>
        <end position="77"/>
    </location>
</feature>
<evidence type="ECO:0000259" key="2">
    <source>
        <dbReference type="Pfam" id="PF13810"/>
    </source>
</evidence>